<evidence type="ECO:0000256" key="2">
    <source>
        <dbReference type="ARBA" id="ARBA00022475"/>
    </source>
</evidence>
<keyword evidence="4 10" id="KW-0808">Transferase</keyword>
<reference evidence="10 11" key="1">
    <citation type="submission" date="2020-08" db="EMBL/GenBank/DDBJ databases">
        <title>The Agave Microbiome: Exploring the role of microbial communities in plant adaptations to desert environments.</title>
        <authorList>
            <person name="Partida-Martinez L.P."/>
        </authorList>
    </citation>
    <scope>NUCLEOTIDE SEQUENCE [LARGE SCALE GENOMIC DNA]</scope>
    <source>
        <strain evidence="10 11">AS2.23</strain>
    </source>
</reference>
<feature type="transmembrane region" description="Helical" evidence="8">
    <location>
        <begin position="99"/>
        <end position="117"/>
    </location>
</feature>
<feature type="domain" description="Glycosyltransferase RgtA/B/C/D-like" evidence="9">
    <location>
        <begin position="72"/>
        <end position="229"/>
    </location>
</feature>
<dbReference type="PANTHER" id="PTHR33908">
    <property type="entry name" value="MANNOSYLTRANSFERASE YKCB-RELATED"/>
    <property type="match status" value="1"/>
</dbReference>
<organism evidence="10 11">
    <name type="scientific">Kineococcus radiotolerans</name>
    <dbReference type="NCBI Taxonomy" id="131568"/>
    <lineage>
        <taxon>Bacteria</taxon>
        <taxon>Bacillati</taxon>
        <taxon>Actinomycetota</taxon>
        <taxon>Actinomycetes</taxon>
        <taxon>Kineosporiales</taxon>
        <taxon>Kineosporiaceae</taxon>
        <taxon>Kineococcus</taxon>
    </lineage>
</organism>
<proteinExistence type="predicted"/>
<feature type="transmembrane region" description="Helical" evidence="8">
    <location>
        <begin position="308"/>
        <end position="328"/>
    </location>
</feature>
<keyword evidence="3" id="KW-0328">Glycosyltransferase</keyword>
<evidence type="ECO:0000256" key="4">
    <source>
        <dbReference type="ARBA" id="ARBA00022679"/>
    </source>
</evidence>
<name>A0A7W4XXB1_KINRA</name>
<keyword evidence="7 8" id="KW-0472">Membrane</keyword>
<evidence type="ECO:0000256" key="8">
    <source>
        <dbReference type="SAM" id="Phobius"/>
    </source>
</evidence>
<comment type="subcellular location">
    <subcellularLocation>
        <location evidence="1">Cell membrane</location>
        <topology evidence="1">Multi-pass membrane protein</topology>
    </subcellularLocation>
</comment>
<evidence type="ECO:0000256" key="5">
    <source>
        <dbReference type="ARBA" id="ARBA00022692"/>
    </source>
</evidence>
<feature type="transmembrane region" description="Helical" evidence="8">
    <location>
        <begin position="359"/>
        <end position="377"/>
    </location>
</feature>
<dbReference type="EMBL" id="JACHVY010000001">
    <property type="protein sequence ID" value="MBB2901005.1"/>
    <property type="molecule type" value="Genomic_DNA"/>
</dbReference>
<evidence type="ECO:0000313" key="11">
    <source>
        <dbReference type="Proteomes" id="UP000533269"/>
    </source>
</evidence>
<keyword evidence="6 8" id="KW-1133">Transmembrane helix</keyword>
<keyword evidence="5 8" id="KW-0812">Transmembrane</keyword>
<evidence type="ECO:0000313" key="10">
    <source>
        <dbReference type="EMBL" id="MBB2901005.1"/>
    </source>
</evidence>
<evidence type="ECO:0000256" key="3">
    <source>
        <dbReference type="ARBA" id="ARBA00022676"/>
    </source>
</evidence>
<evidence type="ECO:0000256" key="1">
    <source>
        <dbReference type="ARBA" id="ARBA00004651"/>
    </source>
</evidence>
<dbReference type="InterPro" id="IPR050297">
    <property type="entry name" value="LipidA_mod_glycosyltrf_83"/>
</dbReference>
<dbReference type="GO" id="GO:0009103">
    <property type="term" value="P:lipopolysaccharide biosynthetic process"/>
    <property type="evidence" value="ECO:0007669"/>
    <property type="project" value="UniProtKB-ARBA"/>
</dbReference>
<feature type="transmembrane region" description="Helical" evidence="8">
    <location>
        <begin position="151"/>
        <end position="168"/>
    </location>
</feature>
<comment type="caution">
    <text evidence="10">The sequence shown here is derived from an EMBL/GenBank/DDBJ whole genome shotgun (WGS) entry which is preliminary data.</text>
</comment>
<feature type="transmembrane region" description="Helical" evidence="8">
    <location>
        <begin position="217"/>
        <end position="236"/>
    </location>
</feature>
<feature type="transmembrane region" description="Helical" evidence="8">
    <location>
        <begin position="283"/>
        <end position="301"/>
    </location>
</feature>
<dbReference type="RefSeq" id="WP_183391027.1">
    <property type="nucleotide sequence ID" value="NZ_JACHVY010000001.1"/>
</dbReference>
<dbReference type="AlphaFoldDB" id="A0A7W4XXB1"/>
<dbReference type="Proteomes" id="UP000533269">
    <property type="component" value="Unassembled WGS sequence"/>
</dbReference>
<sequence length="475" mass="49895">MFTTRRPERPTTAPVRPLPRALTAVTVLVVLAVGVFVFTWRLGVESSVGDELVYRDAGAQYVDGVFTYNLEHPPLAKYLVGLGHLAFGGTLVADRLPSALLGILTGGVLFAITRRIAGPRAGLLAALLWYVLPLHPGVVEAHVGRQATLEMPLLFFVACALWAAQALLDRATWWRWAWLGVAVGAATATKLTGASVAVVTLALLWRHRATPGRALGGAVLAGSVAVAVFLATYLPFGAEGPDAVRTVVQWQLDHAGRGAVQHVAGVNHAFPPWWSAWWFQARYLTWAGVVALWGLAMLGVVAARRAGIVVATALAGFTLALVASPLKLPQYHDVWMPPLLVGAAVALHRLVTGSLGSRVAAAAAGLVLLALAGQQGLNVATTAPADYRLVGAELRRLSAGSVVVSWADTGALQRYAPDLVYVGGTVPDCTAAALVVDATIADRIPGADAAEWAAQCGASPRGFQRMQVLLTSRAS</sequence>
<feature type="transmembrane region" description="Helical" evidence="8">
    <location>
        <begin position="174"/>
        <end position="205"/>
    </location>
</feature>
<dbReference type="Pfam" id="PF13231">
    <property type="entry name" value="PMT_2"/>
    <property type="match status" value="1"/>
</dbReference>
<dbReference type="GO" id="GO:0016763">
    <property type="term" value="F:pentosyltransferase activity"/>
    <property type="evidence" value="ECO:0007669"/>
    <property type="project" value="TreeGrafter"/>
</dbReference>
<dbReference type="InterPro" id="IPR038731">
    <property type="entry name" value="RgtA/B/C-like"/>
</dbReference>
<protein>
    <submittedName>
        <fullName evidence="10">4-amino-4-deoxy-L-arabinose transferase-like glycosyltransferase</fullName>
    </submittedName>
</protein>
<evidence type="ECO:0000256" key="7">
    <source>
        <dbReference type="ARBA" id="ARBA00023136"/>
    </source>
</evidence>
<accession>A0A7W4XXB1</accession>
<keyword evidence="2" id="KW-1003">Cell membrane</keyword>
<dbReference type="PANTHER" id="PTHR33908:SF11">
    <property type="entry name" value="MEMBRANE PROTEIN"/>
    <property type="match status" value="1"/>
</dbReference>
<gene>
    <name evidence="10" type="ORF">FHR75_001793</name>
</gene>
<reference evidence="10 11" key="2">
    <citation type="submission" date="2020-08" db="EMBL/GenBank/DDBJ databases">
        <authorList>
            <person name="Partida-Martinez L."/>
            <person name="Huntemann M."/>
            <person name="Clum A."/>
            <person name="Wang J."/>
            <person name="Palaniappan K."/>
            <person name="Ritter S."/>
            <person name="Chen I.-M."/>
            <person name="Stamatis D."/>
            <person name="Reddy T."/>
            <person name="O'Malley R."/>
            <person name="Daum C."/>
            <person name="Shapiro N."/>
            <person name="Ivanova N."/>
            <person name="Kyrpides N."/>
            <person name="Woyke T."/>
        </authorList>
    </citation>
    <scope>NUCLEOTIDE SEQUENCE [LARGE SCALE GENOMIC DNA]</scope>
    <source>
        <strain evidence="10 11">AS2.23</strain>
    </source>
</reference>
<dbReference type="GO" id="GO:0005886">
    <property type="term" value="C:plasma membrane"/>
    <property type="evidence" value="ECO:0007669"/>
    <property type="project" value="UniProtKB-SubCell"/>
</dbReference>
<evidence type="ECO:0000256" key="6">
    <source>
        <dbReference type="ARBA" id="ARBA00022989"/>
    </source>
</evidence>
<evidence type="ECO:0000259" key="9">
    <source>
        <dbReference type="Pfam" id="PF13231"/>
    </source>
</evidence>
<feature type="transmembrane region" description="Helical" evidence="8">
    <location>
        <begin position="21"/>
        <end position="40"/>
    </location>
</feature>